<dbReference type="InterPro" id="IPR028081">
    <property type="entry name" value="Leu-bd"/>
</dbReference>
<evidence type="ECO:0000256" key="2">
    <source>
        <dbReference type="ARBA" id="ARBA00022729"/>
    </source>
</evidence>
<sequence length="422" mass="43647">MLFGIAGRPLSLVQPGGKMRTGGLRCLLCAAVAVLLAGVSGCAAQSGSPEATAAACDSPGVTADQVRLGLVVSDSGTGSLAFSSARAGVDARLGLANAEGGVHGRKVVYDWEDDKASQSDNAQVVRDLVAGDSVFGILSVSIALGGSLDETEKQGVPVVGLAVESWARYQNLFAYAYQTSPLTVGRYIQAAGGKKVGILVTGSQDSVLSTTNLYRDAFRQIGLDSTDVVSFASASTSPLRAAQQLAAAGADSLLGFTSAEDMAAVIGAARQANLNLAASVSLSGYARSTLSSLGRGLAGVSIPVYFRPFEAGGADLDRYVAAMIKYSPETTQPQQEFAMYGYLWADMFLRGLEVAGDCPTRNTFMTGLRQQRSYDADGLLAPINLGTNAQNPLGCYAFVKVNPAGTAFDVARERLCEDGTSG</sequence>
<organism evidence="4 5">
    <name type="scientific">Parafrankia irregularis</name>
    <dbReference type="NCBI Taxonomy" id="795642"/>
    <lineage>
        <taxon>Bacteria</taxon>
        <taxon>Bacillati</taxon>
        <taxon>Actinomycetota</taxon>
        <taxon>Actinomycetes</taxon>
        <taxon>Frankiales</taxon>
        <taxon>Frankiaceae</taxon>
        <taxon>Parafrankia</taxon>
    </lineage>
</organism>
<dbReference type="Proteomes" id="UP000198802">
    <property type="component" value="Unassembled WGS sequence"/>
</dbReference>
<evidence type="ECO:0000256" key="1">
    <source>
        <dbReference type="ARBA" id="ARBA00010062"/>
    </source>
</evidence>
<dbReference type="SUPFAM" id="SSF53822">
    <property type="entry name" value="Periplasmic binding protein-like I"/>
    <property type="match status" value="1"/>
</dbReference>
<protein>
    <submittedName>
        <fullName evidence="4">ABC-type branched-chain amino acid transport system, substrate-binding protein</fullName>
    </submittedName>
</protein>
<proteinExistence type="inferred from homology"/>
<dbReference type="EMBL" id="FAOZ01000007">
    <property type="protein sequence ID" value="CUU56288.1"/>
    <property type="molecule type" value="Genomic_DNA"/>
</dbReference>
<comment type="similarity">
    <text evidence="1">Belongs to the leucine-binding protein family.</text>
</comment>
<reference evidence="5" key="1">
    <citation type="submission" date="2015-11" db="EMBL/GenBank/DDBJ databases">
        <authorList>
            <person name="Varghese N."/>
        </authorList>
    </citation>
    <scope>NUCLEOTIDE SEQUENCE [LARGE SCALE GENOMIC DNA]</scope>
    <source>
        <strain evidence="5">DSM 45899</strain>
    </source>
</reference>
<dbReference type="PANTHER" id="PTHR47235">
    <property type="entry name" value="BLR6548 PROTEIN"/>
    <property type="match status" value="1"/>
</dbReference>
<dbReference type="CDD" id="cd06341">
    <property type="entry name" value="PBP1_ABC_ligand_binding-like"/>
    <property type="match status" value="1"/>
</dbReference>
<gene>
    <name evidence="4" type="ORF">Ga0074812_107172</name>
</gene>
<dbReference type="Pfam" id="PF13458">
    <property type="entry name" value="Peripla_BP_6"/>
    <property type="match status" value="1"/>
</dbReference>
<keyword evidence="5" id="KW-1185">Reference proteome</keyword>
<feature type="domain" description="Leucine-binding protein" evidence="3">
    <location>
        <begin position="65"/>
        <end position="405"/>
    </location>
</feature>
<evidence type="ECO:0000259" key="3">
    <source>
        <dbReference type="Pfam" id="PF13458"/>
    </source>
</evidence>
<dbReference type="InterPro" id="IPR028082">
    <property type="entry name" value="Peripla_BP_I"/>
</dbReference>
<name>A0A0S4QL43_9ACTN</name>
<dbReference type="AlphaFoldDB" id="A0A0S4QL43"/>
<keyword evidence="2" id="KW-0732">Signal</keyword>
<dbReference type="PANTHER" id="PTHR47235:SF1">
    <property type="entry name" value="BLR6548 PROTEIN"/>
    <property type="match status" value="1"/>
</dbReference>
<evidence type="ECO:0000313" key="4">
    <source>
        <dbReference type="EMBL" id="CUU56288.1"/>
    </source>
</evidence>
<evidence type="ECO:0000313" key="5">
    <source>
        <dbReference type="Proteomes" id="UP000198802"/>
    </source>
</evidence>
<accession>A0A0S4QL43</accession>
<dbReference type="Gene3D" id="3.40.50.2300">
    <property type="match status" value="2"/>
</dbReference>